<dbReference type="GO" id="GO:0004177">
    <property type="term" value="F:aminopeptidase activity"/>
    <property type="evidence" value="ECO:0007669"/>
    <property type="project" value="UniProtKB-KW"/>
</dbReference>
<dbReference type="PANTHER" id="PTHR34448">
    <property type="entry name" value="AMINOPEPTIDASE"/>
    <property type="match status" value="1"/>
</dbReference>
<keyword evidence="5" id="KW-0031">Aminopeptidase</keyword>
<evidence type="ECO:0000256" key="3">
    <source>
        <dbReference type="ARBA" id="ARBA00001947"/>
    </source>
</evidence>
<evidence type="ECO:0000313" key="10">
    <source>
        <dbReference type="EMBL" id="AKC87026.1"/>
    </source>
</evidence>
<keyword evidence="7" id="KW-0479">Metal-binding</keyword>
<dbReference type="GO" id="GO:0008237">
    <property type="term" value="F:metallopeptidase activity"/>
    <property type="evidence" value="ECO:0007669"/>
    <property type="project" value="UniProtKB-KW"/>
</dbReference>
<sequence>MDLQALAHRVVTQSAGVKEGDAVLITGRHQDAELMEDLAVEVARVGGYPMIEYGSDRLARRLFFDVPEKYDAREDALLAKLVDTFDVVISLGNGTSENLFEGADPKRVAARSRANEAIGQAIYKNGVRMVELGNNMYPTAWRAERFGMDQDELARMFWDGLSMDYTELQARGEQVRATLAAGNVVHVTHPNGTDLTFRIQGRKVGVSDGIISEEDVRQGGSAVSVYLPAGEVYTTPVPGSAEGRLVDTGGSFRGKNIDNLTLTIDDGKVVAIEGTGPGYADLKAVYDAIDDERKNEFAFFNLGINPNVRLGEGSTAGSWMPAGAVTVGTGSNAWAGGDNHSGGGRTVFLPGSTVTLDDKVIVENGELKLQ</sequence>
<evidence type="ECO:0008006" key="12">
    <source>
        <dbReference type="Google" id="ProtNLM"/>
    </source>
</evidence>
<organism evidence="10 11">
    <name type="scientific">Pseudoxanthomonas suwonensis</name>
    <dbReference type="NCBI Taxonomy" id="314722"/>
    <lineage>
        <taxon>Bacteria</taxon>
        <taxon>Pseudomonadati</taxon>
        <taxon>Pseudomonadota</taxon>
        <taxon>Gammaproteobacteria</taxon>
        <taxon>Lysobacterales</taxon>
        <taxon>Lysobacteraceae</taxon>
        <taxon>Pseudoxanthomonas</taxon>
    </lineage>
</organism>
<evidence type="ECO:0000256" key="7">
    <source>
        <dbReference type="ARBA" id="ARBA00022723"/>
    </source>
</evidence>
<dbReference type="Proteomes" id="UP000033067">
    <property type="component" value="Chromosome"/>
</dbReference>
<evidence type="ECO:0000313" key="11">
    <source>
        <dbReference type="Proteomes" id="UP000033067"/>
    </source>
</evidence>
<dbReference type="SUPFAM" id="SSF144052">
    <property type="entry name" value="Thermophilic metalloprotease-like"/>
    <property type="match status" value="1"/>
</dbReference>
<dbReference type="InterPro" id="IPR035097">
    <property type="entry name" value="M29_N-terminal"/>
</dbReference>
<evidence type="ECO:0000256" key="6">
    <source>
        <dbReference type="ARBA" id="ARBA00022670"/>
    </source>
</evidence>
<dbReference type="PANTHER" id="PTHR34448:SF1">
    <property type="entry name" value="BLL6088 PROTEIN"/>
    <property type="match status" value="1"/>
</dbReference>
<accession>A0A0E3UNB5</accession>
<name>A0A0E3UNB5_9GAMM</name>
<dbReference type="GO" id="GO:0046872">
    <property type="term" value="F:metal ion binding"/>
    <property type="evidence" value="ECO:0007669"/>
    <property type="project" value="UniProtKB-KW"/>
</dbReference>
<keyword evidence="8" id="KW-0378">Hydrolase</keyword>
<keyword evidence="6" id="KW-0645">Protease</keyword>
<dbReference type="Gene3D" id="3.40.1830.10">
    <property type="entry name" value="Thermophilic metalloprotease (M29)"/>
    <property type="match status" value="1"/>
</dbReference>
<dbReference type="EMBL" id="CP011144">
    <property type="protein sequence ID" value="AKC87026.1"/>
    <property type="molecule type" value="Genomic_DNA"/>
</dbReference>
<dbReference type="KEGG" id="psuw:WQ53_10005"/>
<dbReference type="GO" id="GO:0006508">
    <property type="term" value="P:proteolysis"/>
    <property type="evidence" value="ECO:0007669"/>
    <property type="project" value="UniProtKB-KW"/>
</dbReference>
<comment type="cofactor">
    <cofactor evidence="2">
        <name>Mg(2+)</name>
        <dbReference type="ChEBI" id="CHEBI:18420"/>
    </cofactor>
</comment>
<gene>
    <name evidence="10" type="ORF">WQ53_10005</name>
</gene>
<comment type="similarity">
    <text evidence="4">Belongs to the peptidase M29 family.</text>
</comment>
<evidence type="ECO:0000256" key="2">
    <source>
        <dbReference type="ARBA" id="ARBA00001946"/>
    </source>
</evidence>
<dbReference type="Pfam" id="PF02073">
    <property type="entry name" value="Peptidase_M29"/>
    <property type="match status" value="1"/>
</dbReference>
<dbReference type="InterPro" id="IPR000787">
    <property type="entry name" value="Peptidase_M29"/>
</dbReference>
<dbReference type="AlphaFoldDB" id="A0A0E3UNB5"/>
<evidence type="ECO:0000256" key="4">
    <source>
        <dbReference type="ARBA" id="ARBA00008236"/>
    </source>
</evidence>
<proteinExistence type="inferred from homology"/>
<reference evidence="10 11" key="1">
    <citation type="journal article" date="2015" name="Genome Announc.">
        <title>Complete Genome Sequence of Pseudoxanthomonas suwonensis Strain J1, a Cellulose-Degrading Bacterium Isolated from Leaf- and Wood-Enriched Soil.</title>
        <authorList>
            <person name="Hou L."/>
            <person name="Jiang J."/>
            <person name="Xu Z."/>
            <person name="Zhou Y."/>
            <person name="Leung F.C."/>
        </authorList>
    </citation>
    <scope>NUCLEOTIDE SEQUENCE [LARGE SCALE GENOMIC DNA]</scope>
    <source>
        <strain evidence="10 11">J1</strain>
    </source>
</reference>
<keyword evidence="11" id="KW-1185">Reference proteome</keyword>
<comment type="cofactor">
    <cofactor evidence="3">
        <name>Zn(2+)</name>
        <dbReference type="ChEBI" id="CHEBI:29105"/>
    </cofactor>
</comment>
<evidence type="ECO:0000256" key="9">
    <source>
        <dbReference type="ARBA" id="ARBA00023049"/>
    </source>
</evidence>
<dbReference type="PATRIC" id="fig|314722.6.peg.2148"/>
<evidence type="ECO:0000256" key="8">
    <source>
        <dbReference type="ARBA" id="ARBA00022801"/>
    </source>
</evidence>
<keyword evidence="9" id="KW-0482">Metalloprotease</keyword>
<evidence type="ECO:0000256" key="1">
    <source>
        <dbReference type="ARBA" id="ARBA00001941"/>
    </source>
</evidence>
<evidence type="ECO:0000256" key="5">
    <source>
        <dbReference type="ARBA" id="ARBA00022438"/>
    </source>
</evidence>
<comment type="cofactor">
    <cofactor evidence="1">
        <name>Co(2+)</name>
        <dbReference type="ChEBI" id="CHEBI:48828"/>
    </cofactor>
</comment>
<protein>
    <recommendedName>
        <fullName evidence="12">Aminopeptidase</fullName>
    </recommendedName>
</protein>
<dbReference type="InterPro" id="IPR052170">
    <property type="entry name" value="M29_Exopeptidase"/>
</dbReference>